<gene>
    <name evidence="3" type="ORF">FB45DRAFT_1024415</name>
</gene>
<name>A0AAD7C0L7_9AGAR</name>
<evidence type="ECO:0000313" key="4">
    <source>
        <dbReference type="Proteomes" id="UP001221142"/>
    </source>
</evidence>
<accession>A0AAD7C0L7</accession>
<feature type="compositionally biased region" description="Low complexity" evidence="1">
    <location>
        <begin position="7"/>
        <end position="20"/>
    </location>
</feature>
<proteinExistence type="predicted"/>
<feature type="region of interest" description="Disordered" evidence="1">
    <location>
        <begin position="1"/>
        <end position="120"/>
    </location>
</feature>
<feature type="compositionally biased region" description="Low complexity" evidence="1">
    <location>
        <begin position="73"/>
        <end position="93"/>
    </location>
</feature>
<dbReference type="InterPro" id="IPR046522">
    <property type="entry name" value="DUF6699"/>
</dbReference>
<keyword evidence="4" id="KW-1185">Reference proteome</keyword>
<protein>
    <recommendedName>
        <fullName evidence="2">DUF6699 domain-containing protein</fullName>
    </recommendedName>
</protein>
<dbReference type="Proteomes" id="UP001221142">
    <property type="component" value="Unassembled WGS sequence"/>
</dbReference>
<organism evidence="3 4">
    <name type="scientific">Roridomyces roridus</name>
    <dbReference type="NCBI Taxonomy" id="1738132"/>
    <lineage>
        <taxon>Eukaryota</taxon>
        <taxon>Fungi</taxon>
        <taxon>Dikarya</taxon>
        <taxon>Basidiomycota</taxon>
        <taxon>Agaricomycotina</taxon>
        <taxon>Agaricomycetes</taxon>
        <taxon>Agaricomycetidae</taxon>
        <taxon>Agaricales</taxon>
        <taxon>Marasmiineae</taxon>
        <taxon>Mycenaceae</taxon>
        <taxon>Roridomyces</taxon>
    </lineage>
</organism>
<dbReference type="EMBL" id="JARKIF010000006">
    <property type="protein sequence ID" value="KAJ7636289.1"/>
    <property type="molecule type" value="Genomic_DNA"/>
</dbReference>
<dbReference type="AlphaFoldDB" id="A0AAD7C0L7"/>
<dbReference type="Pfam" id="PF20415">
    <property type="entry name" value="DUF6699"/>
    <property type="match status" value="1"/>
</dbReference>
<evidence type="ECO:0000313" key="3">
    <source>
        <dbReference type="EMBL" id="KAJ7636289.1"/>
    </source>
</evidence>
<sequence length="385" mass="41928">MLSPKQTSASPSTSRPAAATMLLRRFNALYKPASRKPKKDDESARKQPVHVPLFNLHHGQGSQTDLSGDSEESSSSSHSHSDSVASSSRMSLDSPPPRKSCDTAASSSCSPPLPPPARKVVKPLRPALKQTSSWNSSASTRPVSHELHVSFAIPPPPSRPSSPIPFHTPSPSLRLRVPIITEFEPEPTPPHDPTSFSLHPLFAYTHLEHAPISYDVSLPPCARTILGRGKKGAIAIPPEMLDEPATDPPCYESLTLISAVLPWTVVVRSASASAGVLSSPPRRRRPLARKAIPITNRDVLHALYNTLNERATDAEWASLGPRSRTQRRVARTYERRCVQQGGGWEAGVRRVDWLDGRTRVVGIALENSNESDGRMVGRVVFKSPI</sequence>
<evidence type="ECO:0000259" key="2">
    <source>
        <dbReference type="Pfam" id="PF20415"/>
    </source>
</evidence>
<comment type="caution">
    <text evidence="3">The sequence shown here is derived from an EMBL/GenBank/DDBJ whole genome shotgun (WGS) entry which is preliminary data.</text>
</comment>
<feature type="domain" description="DUF6699" evidence="2">
    <location>
        <begin position="212"/>
        <end position="368"/>
    </location>
</feature>
<evidence type="ECO:0000256" key="1">
    <source>
        <dbReference type="SAM" id="MobiDB-lite"/>
    </source>
</evidence>
<reference evidence="3" key="1">
    <citation type="submission" date="2023-03" db="EMBL/GenBank/DDBJ databases">
        <title>Massive genome expansion in bonnet fungi (Mycena s.s.) driven by repeated elements and novel gene families across ecological guilds.</title>
        <authorList>
            <consortium name="Lawrence Berkeley National Laboratory"/>
            <person name="Harder C.B."/>
            <person name="Miyauchi S."/>
            <person name="Viragh M."/>
            <person name="Kuo A."/>
            <person name="Thoen E."/>
            <person name="Andreopoulos B."/>
            <person name="Lu D."/>
            <person name="Skrede I."/>
            <person name="Drula E."/>
            <person name="Henrissat B."/>
            <person name="Morin E."/>
            <person name="Kohler A."/>
            <person name="Barry K."/>
            <person name="LaButti K."/>
            <person name="Morin E."/>
            <person name="Salamov A."/>
            <person name="Lipzen A."/>
            <person name="Mereny Z."/>
            <person name="Hegedus B."/>
            <person name="Baldrian P."/>
            <person name="Stursova M."/>
            <person name="Weitz H."/>
            <person name="Taylor A."/>
            <person name="Grigoriev I.V."/>
            <person name="Nagy L.G."/>
            <person name="Martin F."/>
            <person name="Kauserud H."/>
        </authorList>
    </citation>
    <scope>NUCLEOTIDE SEQUENCE</scope>
    <source>
        <strain evidence="3">9284</strain>
    </source>
</reference>